<evidence type="ECO:0000256" key="3">
    <source>
        <dbReference type="ARBA" id="ARBA00023242"/>
    </source>
</evidence>
<dbReference type="EMBL" id="JAATIQ010000400">
    <property type="protein sequence ID" value="KAF4357780.1"/>
    <property type="molecule type" value="Genomic_DNA"/>
</dbReference>
<dbReference type="GO" id="GO:0045893">
    <property type="term" value="P:positive regulation of DNA-templated transcription"/>
    <property type="evidence" value="ECO:0007669"/>
    <property type="project" value="InterPro"/>
</dbReference>
<evidence type="ECO:0000259" key="5">
    <source>
        <dbReference type="PROSITE" id="PS50217"/>
    </source>
</evidence>
<accession>A0A7J6EJ94</accession>
<gene>
    <name evidence="6" type="ORF">G4B88_025015</name>
</gene>
<dbReference type="GO" id="GO:0003700">
    <property type="term" value="F:DNA-binding transcription factor activity"/>
    <property type="evidence" value="ECO:0007669"/>
    <property type="project" value="InterPro"/>
</dbReference>
<evidence type="ECO:0000313" key="7">
    <source>
        <dbReference type="Proteomes" id="UP000583929"/>
    </source>
</evidence>
<reference evidence="6 7" key="1">
    <citation type="journal article" date="2020" name="bioRxiv">
        <title>Sequence and annotation of 42 cannabis genomes reveals extensive copy number variation in cannabinoid synthesis and pathogen resistance genes.</title>
        <authorList>
            <person name="Mckernan K.J."/>
            <person name="Helbert Y."/>
            <person name="Kane L.T."/>
            <person name="Ebling H."/>
            <person name="Zhang L."/>
            <person name="Liu B."/>
            <person name="Eaton Z."/>
            <person name="Mclaughlin S."/>
            <person name="Kingan S."/>
            <person name="Baybayan P."/>
            <person name="Concepcion G."/>
            <person name="Jordan M."/>
            <person name="Riva A."/>
            <person name="Barbazuk W."/>
            <person name="Harkins T."/>
        </authorList>
    </citation>
    <scope>NUCLEOTIDE SEQUENCE [LARGE SCALE GENOMIC DNA]</scope>
    <source>
        <strain evidence="7">cv. Jamaican Lion 4</strain>
        <tissue evidence="6">Leaf</tissue>
    </source>
</reference>
<feature type="compositionally biased region" description="Basic and acidic residues" evidence="4">
    <location>
        <begin position="225"/>
        <end position="235"/>
    </location>
</feature>
<feature type="domain" description="BZIP" evidence="5">
    <location>
        <begin position="237"/>
        <end position="282"/>
    </location>
</feature>
<dbReference type="InterPro" id="IPR043452">
    <property type="entry name" value="BZIP46-like"/>
</dbReference>
<dbReference type="AlphaFoldDB" id="A0A7J6EJ94"/>
<comment type="subcellular location">
    <subcellularLocation>
        <location evidence="1">Nucleus</location>
    </subcellularLocation>
</comment>
<keyword evidence="7" id="KW-1185">Reference proteome</keyword>
<dbReference type="SMART" id="SM00338">
    <property type="entry name" value="BRLZ"/>
    <property type="match status" value="1"/>
</dbReference>
<dbReference type="PROSITE" id="PS50217">
    <property type="entry name" value="BZIP"/>
    <property type="match status" value="1"/>
</dbReference>
<organism evidence="6 7">
    <name type="scientific">Cannabis sativa</name>
    <name type="common">Hemp</name>
    <name type="synonym">Marijuana</name>
    <dbReference type="NCBI Taxonomy" id="3483"/>
    <lineage>
        <taxon>Eukaryota</taxon>
        <taxon>Viridiplantae</taxon>
        <taxon>Streptophyta</taxon>
        <taxon>Embryophyta</taxon>
        <taxon>Tracheophyta</taxon>
        <taxon>Spermatophyta</taxon>
        <taxon>Magnoliopsida</taxon>
        <taxon>eudicotyledons</taxon>
        <taxon>Gunneridae</taxon>
        <taxon>Pentapetalae</taxon>
        <taxon>rosids</taxon>
        <taxon>fabids</taxon>
        <taxon>Rosales</taxon>
        <taxon>Cannabaceae</taxon>
        <taxon>Cannabis</taxon>
    </lineage>
</organism>
<dbReference type="PANTHER" id="PTHR22952:SF390">
    <property type="entry name" value="ABSCISIC ACID-INSENSITIVE 5-LIKE PROTEIN 2"/>
    <property type="match status" value="1"/>
</dbReference>
<evidence type="ECO:0000313" key="6">
    <source>
        <dbReference type="EMBL" id="KAF4357780.1"/>
    </source>
</evidence>
<dbReference type="CDD" id="cd14707">
    <property type="entry name" value="bZIP_plant_BZIP46"/>
    <property type="match status" value="1"/>
</dbReference>
<evidence type="ECO:0000256" key="2">
    <source>
        <dbReference type="ARBA" id="ARBA00023125"/>
    </source>
</evidence>
<dbReference type="SUPFAM" id="SSF57959">
    <property type="entry name" value="Leucine zipper domain"/>
    <property type="match status" value="1"/>
</dbReference>
<keyword evidence="2" id="KW-0238">DNA-binding</keyword>
<dbReference type="FunFam" id="1.20.5.170:FF:000036">
    <property type="entry name" value="ABSCISIC ACID-INSENSITIVE 5-like protein 2"/>
    <property type="match status" value="1"/>
</dbReference>
<evidence type="ECO:0000256" key="4">
    <source>
        <dbReference type="SAM" id="MobiDB-lite"/>
    </source>
</evidence>
<feature type="region of interest" description="Disordered" evidence="4">
    <location>
        <begin position="1"/>
        <end position="21"/>
    </location>
</feature>
<name>A0A7J6EJ94_CANSA</name>
<dbReference type="Pfam" id="PF00170">
    <property type="entry name" value="bZIP_1"/>
    <property type="match status" value="1"/>
</dbReference>
<evidence type="ECO:0000256" key="1">
    <source>
        <dbReference type="ARBA" id="ARBA00004123"/>
    </source>
</evidence>
<dbReference type="InterPro" id="IPR004827">
    <property type="entry name" value="bZIP"/>
</dbReference>
<dbReference type="GO" id="GO:0003677">
    <property type="term" value="F:DNA binding"/>
    <property type="evidence" value="ECO:0007669"/>
    <property type="project" value="UniProtKB-KW"/>
</dbReference>
<dbReference type="Gene3D" id="1.20.5.170">
    <property type="match status" value="1"/>
</dbReference>
<proteinExistence type="predicted"/>
<dbReference type="PANTHER" id="PTHR22952">
    <property type="entry name" value="CAMP-RESPONSE ELEMENT BINDING PROTEIN-RELATED"/>
    <property type="match status" value="1"/>
</dbReference>
<keyword evidence="3" id="KW-0539">Nucleus</keyword>
<feature type="region of interest" description="Disordered" evidence="4">
    <location>
        <begin position="216"/>
        <end position="235"/>
    </location>
</feature>
<comment type="caution">
    <text evidence="6">The sequence shown here is derived from an EMBL/GenBank/DDBJ whole genome shotgun (WGS) entry which is preliminary data.</text>
</comment>
<dbReference type="GO" id="GO:0005634">
    <property type="term" value="C:nucleus"/>
    <property type="evidence" value="ECO:0007669"/>
    <property type="project" value="UniProtKB-SubCell"/>
</dbReference>
<dbReference type="InterPro" id="IPR046347">
    <property type="entry name" value="bZIP_sf"/>
</dbReference>
<dbReference type="PROSITE" id="PS00036">
    <property type="entry name" value="BZIP_BASIC"/>
    <property type="match status" value="1"/>
</dbReference>
<dbReference type="Proteomes" id="UP000583929">
    <property type="component" value="Unassembled WGS sequence"/>
</dbReference>
<protein>
    <recommendedName>
        <fullName evidence="5">BZIP domain-containing protein</fullName>
    </recommendedName>
</protein>
<sequence>MGIQTMASQGSGQQSHFQPSSLTRQNSWYNLTLDEVNNQLGDMGKPLGSMNLHDLLQTIYTTEAKESSTVDVENTSSSSSLQRQASLTLARALSSKTVDDVWKEIQQGQKRRYYEHMIDQDRQPTLGETTLEDFLVQAGLFAEASPSPAVGLHPIDAVTPPTGIEMHPIDAVTPSIGLYPIDAVTPPIGLHPIDAVTPQSYPYKFGLSSPSPLLGALSDPTIPGRKGDSSDAYEKSMERRLKRKIKNRESAARSRARKQAYHNELVSKVSRLKGQNSWLKKEKEVEIMLEDNSSPDPKYQLRRTRIASPDFLFSIFCKYGSTSTHPLVFGCVYMFG</sequence>